<evidence type="ECO:0008006" key="4">
    <source>
        <dbReference type="Google" id="ProtNLM"/>
    </source>
</evidence>
<evidence type="ECO:0000256" key="1">
    <source>
        <dbReference type="SAM" id="SignalP"/>
    </source>
</evidence>
<feature type="chain" id="PRO_5022216159" description="C-type lectin domain-containing protein" evidence="1">
    <location>
        <begin position="22"/>
        <end position="267"/>
    </location>
</feature>
<comment type="caution">
    <text evidence="2">The sequence shown here is derived from an EMBL/GenBank/DDBJ whole genome shotgun (WGS) entry which is preliminary data.</text>
</comment>
<name>A0A520MS17_9GAMM</name>
<organism evidence="2 3">
    <name type="scientific">SAR86 cluster bacterium</name>
    <dbReference type="NCBI Taxonomy" id="2030880"/>
    <lineage>
        <taxon>Bacteria</taxon>
        <taxon>Pseudomonadati</taxon>
        <taxon>Pseudomonadota</taxon>
        <taxon>Gammaproteobacteria</taxon>
        <taxon>SAR86 cluster</taxon>
    </lineage>
</organism>
<dbReference type="AlphaFoldDB" id="A0A520MS17"/>
<protein>
    <recommendedName>
        <fullName evidence="4">C-type lectin domain-containing protein</fullName>
    </recommendedName>
</protein>
<proteinExistence type="predicted"/>
<sequence>MNNLKLSILLSFLFLVGCSETQEEAETATEEEQGPPFSEYMTCTPGPDFNNETATMMVDEWNDLALDEALFFAAGHAPLETASLGGEGKVYWQLFWESKDAADNAWASGPSEEFAAWAQKHESVLTCDGENRRGYNAYFPYSDKDNWGEPSAEWVTYAHYCKYNGDDGLAKLQVGVEAFNAYLDNQADDVAPFRYAVYMHNGENPEPYASYDFFWMNYYKSHDGAKTSYERFANEGAEVQAMFDASATCEGPNPSTSYQFFPDPDDA</sequence>
<evidence type="ECO:0000313" key="3">
    <source>
        <dbReference type="Proteomes" id="UP000320146"/>
    </source>
</evidence>
<dbReference type="EMBL" id="SHBL01000017">
    <property type="protein sequence ID" value="RZO23996.1"/>
    <property type="molecule type" value="Genomic_DNA"/>
</dbReference>
<gene>
    <name evidence="2" type="ORF">EVA99_02575</name>
</gene>
<keyword evidence="1" id="KW-0732">Signal</keyword>
<dbReference type="PROSITE" id="PS51257">
    <property type="entry name" value="PROKAR_LIPOPROTEIN"/>
    <property type="match status" value="1"/>
</dbReference>
<dbReference type="Proteomes" id="UP000320146">
    <property type="component" value="Unassembled WGS sequence"/>
</dbReference>
<feature type="signal peptide" evidence="1">
    <location>
        <begin position="1"/>
        <end position="21"/>
    </location>
</feature>
<accession>A0A520MS17</accession>
<reference evidence="2 3" key="1">
    <citation type="submission" date="2019-02" db="EMBL/GenBank/DDBJ databases">
        <title>Prokaryotic population dynamics and viral predation in marine succession experiment using metagenomics: the confinement effect.</title>
        <authorList>
            <person name="Haro-Moreno J.M."/>
            <person name="Rodriguez-Valera F."/>
            <person name="Lopez-Perez M."/>
        </authorList>
    </citation>
    <scope>NUCLEOTIDE SEQUENCE [LARGE SCALE GENOMIC DNA]</scope>
    <source>
        <strain evidence="2">MED-G166</strain>
    </source>
</reference>
<evidence type="ECO:0000313" key="2">
    <source>
        <dbReference type="EMBL" id="RZO23996.1"/>
    </source>
</evidence>